<dbReference type="Proteomes" id="UP001620626">
    <property type="component" value="Unassembled WGS sequence"/>
</dbReference>
<feature type="region of interest" description="Disordered" evidence="1">
    <location>
        <begin position="1"/>
        <end position="23"/>
    </location>
</feature>
<protein>
    <submittedName>
        <fullName evidence="2">Uncharacterized protein</fullName>
    </submittedName>
</protein>
<evidence type="ECO:0000313" key="3">
    <source>
        <dbReference type="Proteomes" id="UP001620626"/>
    </source>
</evidence>
<feature type="compositionally biased region" description="Basic and acidic residues" evidence="1">
    <location>
        <begin position="1"/>
        <end position="19"/>
    </location>
</feature>
<accession>A0ABD2M892</accession>
<name>A0ABD2M892_9BILA</name>
<feature type="region of interest" description="Disordered" evidence="1">
    <location>
        <begin position="50"/>
        <end position="75"/>
    </location>
</feature>
<dbReference type="EMBL" id="JBICBT010000089">
    <property type="protein sequence ID" value="KAL3123711.1"/>
    <property type="molecule type" value="Genomic_DNA"/>
</dbReference>
<sequence>MCRKEVKIPDELPPDHNDNDDGTYIVIEDGNDDQTNIPIEIGGGIEEIDNPEQADEWEPYDHLLNDSDRESDHSVQISTNVPHENDYESDHSVDISTTNWEGLINSIVGDEDQNHAVGQTQPSVESTQAEGEWESYEHLLNVPANESNNISPIPTGDVLSSAEMNGIFYAGAPPLSTLPPDRLQLLEAATVGSSVTVRDNAGSAHTVNVRQL</sequence>
<keyword evidence="3" id="KW-1185">Reference proteome</keyword>
<proteinExistence type="predicted"/>
<organism evidence="2 3">
    <name type="scientific">Heterodera trifolii</name>
    <dbReference type="NCBI Taxonomy" id="157864"/>
    <lineage>
        <taxon>Eukaryota</taxon>
        <taxon>Metazoa</taxon>
        <taxon>Ecdysozoa</taxon>
        <taxon>Nematoda</taxon>
        <taxon>Chromadorea</taxon>
        <taxon>Rhabditida</taxon>
        <taxon>Tylenchina</taxon>
        <taxon>Tylenchomorpha</taxon>
        <taxon>Tylenchoidea</taxon>
        <taxon>Heteroderidae</taxon>
        <taxon>Heteroderinae</taxon>
        <taxon>Heterodera</taxon>
    </lineage>
</organism>
<reference evidence="2 3" key="1">
    <citation type="submission" date="2024-10" db="EMBL/GenBank/DDBJ databases">
        <authorList>
            <person name="Kim D."/>
        </authorList>
    </citation>
    <scope>NUCLEOTIDE SEQUENCE [LARGE SCALE GENOMIC DNA]</scope>
    <source>
        <strain evidence="2">BH-2024</strain>
    </source>
</reference>
<evidence type="ECO:0000313" key="2">
    <source>
        <dbReference type="EMBL" id="KAL3123711.1"/>
    </source>
</evidence>
<comment type="caution">
    <text evidence="2">The sequence shown here is derived from an EMBL/GenBank/DDBJ whole genome shotgun (WGS) entry which is preliminary data.</text>
</comment>
<gene>
    <name evidence="2" type="ORF">niasHT_002793</name>
</gene>
<evidence type="ECO:0000256" key="1">
    <source>
        <dbReference type="SAM" id="MobiDB-lite"/>
    </source>
</evidence>
<dbReference type="AlphaFoldDB" id="A0ABD2M892"/>
<feature type="compositionally biased region" description="Basic and acidic residues" evidence="1">
    <location>
        <begin position="59"/>
        <end position="73"/>
    </location>
</feature>